<evidence type="ECO:0000313" key="1">
    <source>
        <dbReference type="EMBL" id="TLX46505.1"/>
    </source>
</evidence>
<name>A0A5R9Q0P7_9GAMM</name>
<dbReference type="InterPro" id="IPR011990">
    <property type="entry name" value="TPR-like_helical_dom_sf"/>
</dbReference>
<dbReference type="Pfam" id="PF13374">
    <property type="entry name" value="TPR_10"/>
    <property type="match status" value="1"/>
</dbReference>
<dbReference type="EMBL" id="PPSW01000022">
    <property type="protein sequence ID" value="TLX46505.1"/>
    <property type="molecule type" value="Genomic_DNA"/>
</dbReference>
<dbReference type="SUPFAM" id="SSF48452">
    <property type="entry name" value="TPR-like"/>
    <property type="match status" value="1"/>
</dbReference>
<dbReference type="Gene3D" id="1.25.40.10">
    <property type="entry name" value="Tetratricopeptide repeat domain"/>
    <property type="match status" value="1"/>
</dbReference>
<comment type="caution">
    <text evidence="1">The sequence shown here is derived from an EMBL/GenBank/DDBJ whole genome shotgun (WGS) entry which is preliminary data.</text>
</comment>
<dbReference type="AlphaFoldDB" id="A0A5R9Q0P7"/>
<reference evidence="1 2" key="1">
    <citation type="submission" date="2018-01" db="EMBL/GenBank/DDBJ databases">
        <title>Co-occurrence of chitin degradation, pigmentation and bioactivity in marine Pseudoalteromonas.</title>
        <authorList>
            <person name="Paulsen S."/>
            <person name="Gram L."/>
            <person name="Machado H."/>
        </authorList>
    </citation>
    <scope>NUCLEOTIDE SEQUENCE [LARGE SCALE GENOMIC DNA]</scope>
    <source>
        <strain evidence="1 2">S3663</strain>
    </source>
</reference>
<evidence type="ECO:0000313" key="2">
    <source>
        <dbReference type="Proteomes" id="UP000309186"/>
    </source>
</evidence>
<accession>A0A5R9Q0P7</accession>
<dbReference type="Proteomes" id="UP000309186">
    <property type="component" value="Unassembled WGS sequence"/>
</dbReference>
<protein>
    <submittedName>
        <fullName evidence="1">Tetratricopeptide repeat-containing protein</fullName>
    </submittedName>
</protein>
<organism evidence="1 2">
    <name type="scientific">Pseudoalteromonas phenolica</name>
    <dbReference type="NCBI Taxonomy" id="161398"/>
    <lineage>
        <taxon>Bacteria</taxon>
        <taxon>Pseudomonadati</taxon>
        <taxon>Pseudomonadota</taxon>
        <taxon>Gammaproteobacteria</taxon>
        <taxon>Alteromonadales</taxon>
        <taxon>Pseudoalteromonadaceae</taxon>
        <taxon>Pseudoalteromonas</taxon>
    </lineage>
</organism>
<gene>
    <name evidence="1" type="ORF">C1E24_14195</name>
</gene>
<proteinExistence type="predicted"/>
<dbReference type="OrthoDB" id="5764289at2"/>
<sequence>MLKSEFVNLKISMKTFINFIFLFLAVPSLANSIVENKITEAEDYLTVNPAQSLILLDSIYDKERFSDEQFIRWHLIRMRAAVPTNQLDKLSESLETVFHYKHHPYFKAHLTSFLSGTGIYLRKKQFLADAQKSLECAYKYAQNEKQRLTLTNSLALVSRQQSDYDSARLLYKKARALAVETNRESIIAMIDNNLGMIEFDDGNIKEAEAYYRQALKGYQLIDKRSGIVTASINLLFSFLLQDKFLDYQRLYSPTATLTLAFPNQSKQSLLYWIHQRYLQLQGRKITFQTIKKLKEAYTNLEDIKVKTHIYQYLAEFMNISLQAPENKAKREFNRPWFVAIKQCDWVLN</sequence>